<feature type="domain" description="RING-type" evidence="5">
    <location>
        <begin position="3"/>
        <end position="47"/>
    </location>
</feature>
<evidence type="ECO:0000256" key="1">
    <source>
        <dbReference type="ARBA" id="ARBA00022771"/>
    </source>
</evidence>
<evidence type="ECO:0000313" key="6">
    <source>
        <dbReference type="EMBL" id="CAG9530833.1"/>
    </source>
</evidence>
<evidence type="ECO:0000256" key="3">
    <source>
        <dbReference type="PROSITE-ProRule" id="PRU00175"/>
    </source>
</evidence>
<dbReference type="CDD" id="cd16448">
    <property type="entry name" value="RING-H2"/>
    <property type="match status" value="1"/>
</dbReference>
<evidence type="ECO:0000256" key="2">
    <source>
        <dbReference type="ARBA" id="ARBA00022833"/>
    </source>
</evidence>
<dbReference type="OrthoDB" id="5832391at2759"/>
<dbReference type="GO" id="GO:0061630">
    <property type="term" value="F:ubiquitin protein ligase activity"/>
    <property type="evidence" value="ECO:0007669"/>
    <property type="project" value="TreeGrafter"/>
</dbReference>
<dbReference type="EMBL" id="CAKAEH010000389">
    <property type="protein sequence ID" value="CAG9530833.1"/>
    <property type="molecule type" value="Genomic_DNA"/>
</dbReference>
<protein>
    <recommendedName>
        <fullName evidence="5">RING-type domain-containing protein</fullName>
    </recommendedName>
</protein>
<dbReference type="Gene3D" id="3.30.40.10">
    <property type="entry name" value="Zinc/RING finger domain, C3HC4 (zinc finger)"/>
    <property type="match status" value="1"/>
</dbReference>
<keyword evidence="1 3" id="KW-0479">Metal-binding</keyword>
<dbReference type="PANTHER" id="PTHR46569:SF1">
    <property type="entry name" value="E3 UBIQUITIN-PROTEIN LIGASE RFWD3-RELATED"/>
    <property type="match status" value="1"/>
</dbReference>
<evidence type="ECO:0000259" key="5">
    <source>
        <dbReference type="PROSITE" id="PS50089"/>
    </source>
</evidence>
<proteinExistence type="predicted"/>
<keyword evidence="1 3" id="KW-0863">Zinc-finger</keyword>
<feature type="region of interest" description="Disordered" evidence="4">
    <location>
        <begin position="65"/>
        <end position="106"/>
    </location>
</feature>
<dbReference type="InterPro" id="IPR013083">
    <property type="entry name" value="Znf_RING/FYVE/PHD"/>
</dbReference>
<dbReference type="Pfam" id="PF13639">
    <property type="entry name" value="zf-RING_2"/>
    <property type="match status" value="1"/>
</dbReference>
<dbReference type="InterPro" id="IPR052639">
    <property type="entry name" value="TRAIP_ubiq-protein_ligase"/>
</dbReference>
<feature type="compositionally biased region" description="Polar residues" evidence="4">
    <location>
        <begin position="96"/>
        <end position="106"/>
    </location>
</feature>
<sequence>MYCPICLDYDDGIVAFAALLCGHVFHRTCISSWLLTGRETKICPVCRKYASGYLNLYFFTKTMQTNSSPIGKEPVQKKSPPKRNKRKFSTRKRPTHQYQLRSTSTATQTNNRYWLRVRRHESLSHSCF</sequence>
<gene>
    <name evidence="6" type="ORF">CJOHNSTONI_LOCUS1279</name>
</gene>
<dbReference type="GO" id="GO:0031297">
    <property type="term" value="P:replication fork processing"/>
    <property type="evidence" value="ECO:0007669"/>
    <property type="project" value="TreeGrafter"/>
</dbReference>
<dbReference type="SMART" id="SM00184">
    <property type="entry name" value="RING"/>
    <property type="match status" value="1"/>
</dbReference>
<dbReference type="GO" id="GO:0005634">
    <property type="term" value="C:nucleus"/>
    <property type="evidence" value="ECO:0007669"/>
    <property type="project" value="TreeGrafter"/>
</dbReference>
<accession>A0A8J2LXN8</accession>
<dbReference type="InterPro" id="IPR001841">
    <property type="entry name" value="Znf_RING"/>
</dbReference>
<name>A0A8J2LXN8_9BILA</name>
<dbReference type="GO" id="GO:0008270">
    <property type="term" value="F:zinc ion binding"/>
    <property type="evidence" value="ECO:0007669"/>
    <property type="project" value="UniProtKB-KW"/>
</dbReference>
<dbReference type="Proteomes" id="UP000746747">
    <property type="component" value="Unassembled WGS sequence"/>
</dbReference>
<reference evidence="6" key="1">
    <citation type="submission" date="2021-09" db="EMBL/GenBank/DDBJ databases">
        <authorList>
            <consortium name="Pathogen Informatics"/>
        </authorList>
    </citation>
    <scope>NUCLEOTIDE SEQUENCE</scope>
</reference>
<evidence type="ECO:0000256" key="4">
    <source>
        <dbReference type="SAM" id="MobiDB-lite"/>
    </source>
</evidence>
<feature type="compositionally biased region" description="Basic residues" evidence="4">
    <location>
        <begin position="79"/>
        <end position="95"/>
    </location>
</feature>
<comment type="caution">
    <text evidence="6">The sequence shown here is derived from an EMBL/GenBank/DDBJ whole genome shotgun (WGS) entry which is preliminary data.</text>
</comment>
<evidence type="ECO:0000313" key="7">
    <source>
        <dbReference type="Proteomes" id="UP000746747"/>
    </source>
</evidence>
<keyword evidence="7" id="KW-1185">Reference proteome</keyword>
<dbReference type="GO" id="GO:0090734">
    <property type="term" value="C:site of DNA damage"/>
    <property type="evidence" value="ECO:0007669"/>
    <property type="project" value="TreeGrafter"/>
</dbReference>
<dbReference type="GO" id="GO:0016567">
    <property type="term" value="P:protein ubiquitination"/>
    <property type="evidence" value="ECO:0007669"/>
    <property type="project" value="TreeGrafter"/>
</dbReference>
<dbReference type="SUPFAM" id="SSF57850">
    <property type="entry name" value="RING/U-box"/>
    <property type="match status" value="1"/>
</dbReference>
<organism evidence="6 7">
    <name type="scientific">Cercopithifilaria johnstoni</name>
    <dbReference type="NCBI Taxonomy" id="2874296"/>
    <lineage>
        <taxon>Eukaryota</taxon>
        <taxon>Metazoa</taxon>
        <taxon>Ecdysozoa</taxon>
        <taxon>Nematoda</taxon>
        <taxon>Chromadorea</taxon>
        <taxon>Rhabditida</taxon>
        <taxon>Spirurina</taxon>
        <taxon>Spiruromorpha</taxon>
        <taxon>Filarioidea</taxon>
        <taxon>Onchocercidae</taxon>
        <taxon>Cercopithifilaria</taxon>
    </lineage>
</organism>
<dbReference type="PANTHER" id="PTHR46569">
    <property type="entry name" value="E3 UBIQUITIN-PROTEIN LIGASE TRAIP"/>
    <property type="match status" value="1"/>
</dbReference>
<keyword evidence="2" id="KW-0862">Zinc</keyword>
<dbReference type="PROSITE" id="PS50089">
    <property type="entry name" value="ZF_RING_2"/>
    <property type="match status" value="1"/>
</dbReference>
<dbReference type="AlphaFoldDB" id="A0A8J2LXN8"/>